<evidence type="ECO:0000313" key="3">
    <source>
        <dbReference type="EMBL" id="GFP34773.1"/>
    </source>
</evidence>
<dbReference type="Proteomes" id="UP000591948">
    <property type="component" value="Unassembled WGS sequence"/>
</dbReference>
<dbReference type="InterPro" id="IPR041049">
    <property type="entry name" value="DUF5615"/>
</dbReference>
<dbReference type="AlphaFoldDB" id="A0A6V8PRD7"/>
<dbReference type="RefSeq" id="WP_176229492.1">
    <property type="nucleotide sequence ID" value="NZ_BLRY01000061.1"/>
</dbReference>
<keyword evidence="5" id="KW-1185">Reference proteome</keyword>
<name>A0A6V8PRD7_9ACTN</name>
<evidence type="ECO:0000313" key="4">
    <source>
        <dbReference type="Proteomes" id="UP000576480"/>
    </source>
</evidence>
<dbReference type="Proteomes" id="UP000576480">
    <property type="component" value="Unassembled WGS sequence"/>
</dbReference>
<dbReference type="EMBL" id="BLSB01000022">
    <property type="protein sequence ID" value="GFP34773.1"/>
    <property type="molecule type" value="Genomic_DNA"/>
</dbReference>
<proteinExistence type="predicted"/>
<dbReference type="Pfam" id="PF18480">
    <property type="entry name" value="DUF5615"/>
    <property type="match status" value="1"/>
</dbReference>
<dbReference type="EMBL" id="BLRY01000061">
    <property type="protein sequence ID" value="GFP27738.1"/>
    <property type="molecule type" value="Genomic_DNA"/>
</dbReference>
<gene>
    <name evidence="2" type="ORF">HKBW3S33_01148</name>
    <name evidence="3" type="ORF">HKBW3S43_00565</name>
</gene>
<organism evidence="3 4">
    <name type="scientific">Candidatus Hakubella thermalkaliphila</name>
    <dbReference type="NCBI Taxonomy" id="2754717"/>
    <lineage>
        <taxon>Bacteria</taxon>
        <taxon>Bacillati</taxon>
        <taxon>Actinomycetota</taxon>
        <taxon>Actinomycetota incertae sedis</taxon>
        <taxon>Candidatus Hakubellales</taxon>
        <taxon>Candidatus Hakubellaceae</taxon>
        <taxon>Candidatus Hakubella</taxon>
    </lineage>
</organism>
<evidence type="ECO:0000259" key="1">
    <source>
        <dbReference type="Pfam" id="PF18480"/>
    </source>
</evidence>
<evidence type="ECO:0000313" key="2">
    <source>
        <dbReference type="EMBL" id="GFP27738.1"/>
    </source>
</evidence>
<sequence length="124" mass="13620">MTAIRLLANMNISPKTVESLGQQGWDTVRVSQLLPVNASDEEILGLARREDRAMVTQDLDFSTLLALGGYDRPSLITIRLSVSDPDTVARRLLEVLPRIEQVLGKGGAATVEDVAVRVRRLPIE</sequence>
<feature type="domain" description="DUF5615" evidence="1">
    <location>
        <begin position="5"/>
        <end position="112"/>
    </location>
</feature>
<accession>A0A6V8PRD7</accession>
<evidence type="ECO:0000313" key="5">
    <source>
        <dbReference type="Proteomes" id="UP000591948"/>
    </source>
</evidence>
<protein>
    <recommendedName>
        <fullName evidence="1">DUF5615 domain-containing protein</fullName>
    </recommendedName>
</protein>
<reference evidence="4 5" key="1">
    <citation type="journal article" date="2020" name="Front. Microbiol.">
        <title>Single-cell genomics of novel Actinobacteria with the Wood-Ljungdahl pathway discovered in a serpentinizing system.</title>
        <authorList>
            <person name="Merino N."/>
            <person name="Kawai M."/>
            <person name="Boyd E.S."/>
            <person name="Colman D.R."/>
            <person name="McGlynn S.E."/>
            <person name="Nealson K.H."/>
            <person name="Kurokawa K."/>
            <person name="Hongoh Y."/>
        </authorList>
    </citation>
    <scope>NUCLEOTIDE SEQUENCE [LARGE SCALE GENOMIC DNA]</scope>
    <source>
        <strain evidence="2 5">S33</strain>
        <strain evidence="3 4">S43</strain>
    </source>
</reference>
<comment type="caution">
    <text evidence="3">The sequence shown here is derived from an EMBL/GenBank/DDBJ whole genome shotgun (WGS) entry which is preliminary data.</text>
</comment>